<organism evidence="14 15">
    <name type="scientific">Candidatus Glassbacteria bacterium RIFCSPLOWO2_12_FULL_58_11</name>
    <dbReference type="NCBI Taxonomy" id="1817867"/>
    <lineage>
        <taxon>Bacteria</taxon>
        <taxon>Candidatus Glassiibacteriota</taxon>
    </lineage>
</organism>
<protein>
    <recommendedName>
        <fullName evidence="16">TonB-dependent receptor</fullName>
    </recommendedName>
</protein>
<proteinExistence type="inferred from homology"/>
<dbReference type="SUPFAM" id="SSF49452">
    <property type="entry name" value="Starch-binding domain-like"/>
    <property type="match status" value="1"/>
</dbReference>
<name>A0A1F5YR09_9BACT</name>
<keyword evidence="4 10" id="KW-0812">Transmembrane</keyword>
<keyword evidence="7 10" id="KW-0472">Membrane</keyword>
<comment type="subcellular location">
    <subcellularLocation>
        <location evidence="1 10">Cell outer membrane</location>
        <topology evidence="1 10">Multi-pass membrane protein</topology>
    </subcellularLocation>
</comment>
<comment type="caution">
    <text evidence="14">The sequence shown here is derived from an EMBL/GenBank/DDBJ whole genome shotgun (WGS) entry which is preliminary data.</text>
</comment>
<evidence type="ECO:0000256" key="1">
    <source>
        <dbReference type="ARBA" id="ARBA00004571"/>
    </source>
</evidence>
<dbReference type="AlphaFoldDB" id="A0A1F5YR09"/>
<dbReference type="STRING" id="1817867.A3F83_10535"/>
<evidence type="ECO:0000256" key="2">
    <source>
        <dbReference type="ARBA" id="ARBA00022448"/>
    </source>
</evidence>
<dbReference type="EMBL" id="MFIX01000186">
    <property type="protein sequence ID" value="OGG02342.1"/>
    <property type="molecule type" value="Genomic_DNA"/>
</dbReference>
<evidence type="ECO:0000256" key="11">
    <source>
        <dbReference type="RuleBase" id="RU003357"/>
    </source>
</evidence>
<dbReference type="PANTHER" id="PTHR30069">
    <property type="entry name" value="TONB-DEPENDENT OUTER MEMBRANE RECEPTOR"/>
    <property type="match status" value="1"/>
</dbReference>
<dbReference type="Pfam" id="PF00593">
    <property type="entry name" value="TonB_dep_Rec_b-barrel"/>
    <property type="match status" value="1"/>
</dbReference>
<evidence type="ECO:0000259" key="13">
    <source>
        <dbReference type="Pfam" id="PF07715"/>
    </source>
</evidence>
<dbReference type="Gene3D" id="2.170.130.10">
    <property type="entry name" value="TonB-dependent receptor, plug domain"/>
    <property type="match status" value="1"/>
</dbReference>
<dbReference type="GO" id="GO:0030246">
    <property type="term" value="F:carbohydrate binding"/>
    <property type="evidence" value="ECO:0007669"/>
    <property type="project" value="InterPro"/>
</dbReference>
<reference evidence="14 15" key="1">
    <citation type="journal article" date="2016" name="Nat. Commun.">
        <title>Thousands of microbial genomes shed light on interconnected biogeochemical processes in an aquifer system.</title>
        <authorList>
            <person name="Anantharaman K."/>
            <person name="Brown C.T."/>
            <person name="Hug L.A."/>
            <person name="Sharon I."/>
            <person name="Castelle C.J."/>
            <person name="Probst A.J."/>
            <person name="Thomas B.C."/>
            <person name="Singh A."/>
            <person name="Wilkins M.J."/>
            <person name="Karaoz U."/>
            <person name="Brodie E.L."/>
            <person name="Williams K.H."/>
            <person name="Hubbard S.S."/>
            <person name="Banfield J.F."/>
        </authorList>
    </citation>
    <scope>NUCLEOTIDE SEQUENCE [LARGE SCALE GENOMIC DNA]</scope>
</reference>
<evidence type="ECO:0000256" key="6">
    <source>
        <dbReference type="ARBA" id="ARBA00023077"/>
    </source>
</evidence>
<dbReference type="Gene3D" id="2.40.170.20">
    <property type="entry name" value="TonB-dependent receptor, beta-barrel domain"/>
    <property type="match status" value="1"/>
</dbReference>
<dbReference type="InterPro" id="IPR000531">
    <property type="entry name" value="Beta-barrel_TonB"/>
</dbReference>
<evidence type="ECO:0000256" key="8">
    <source>
        <dbReference type="ARBA" id="ARBA00023170"/>
    </source>
</evidence>
<keyword evidence="6 11" id="KW-0798">TonB box</keyword>
<keyword evidence="3 10" id="KW-1134">Transmembrane beta strand</keyword>
<keyword evidence="9 10" id="KW-0998">Cell outer membrane</keyword>
<dbReference type="PROSITE" id="PS52016">
    <property type="entry name" value="TONB_DEPENDENT_REC_3"/>
    <property type="match status" value="1"/>
</dbReference>
<evidence type="ECO:0008006" key="16">
    <source>
        <dbReference type="Google" id="ProtNLM"/>
    </source>
</evidence>
<dbReference type="CDD" id="cd01347">
    <property type="entry name" value="ligand_gated_channel"/>
    <property type="match status" value="1"/>
</dbReference>
<dbReference type="SUPFAM" id="SSF56935">
    <property type="entry name" value="Porins"/>
    <property type="match status" value="1"/>
</dbReference>
<sequence>MFVVSTSLSAAQDFGDLIGTVQSDQHERLRGAQIAIKGLKLGDVVNQYGQFHIRNIPVGTQEVTASMTGYESQTKTITIVRNDTLILNFTLKSKTINLEPLQVEGKVPERAVTATMVEMELVKIPAAVEVITEKEIEEKGALTVADALQESQSLYLQGDSERALAASLRGLRTKYTLVLVDGRRVAPGLRENIDLDDLPTSMIDRIEVVRGPTSSLYGSDAIGGVINIITKEPTEIMTAGMAIRYGSSVYGQAQSPFIKGYMAEKNGGLGYSLAASYDRQGQYDRYKQTVWTDGDKKKLRSASAKFSLDLTPNQIVHFGLDKSRVARKGVRPYDWGDGNRLNTAFRKSIFFDYQGNFRENSNLLIQAYEYRYQTQIGVSPLILGNVTNPLSQTSAPYHLSQNLRQAEARWSQSIFSSHTATLGVEYRKERRYDDKKLVNVENDAVFFQDVYQVIDPLLVVFGARYDKHTDFGTAFSPKVSTTYSPLEHLRFKGSYGKGIRAPSIFELYIDSPSKESLVQPNLELKPEESKSYEFGVGGEYSSLSGEVRYFRNDLKDMINTVEIGSDTLYQIRNGAIDHSVAPWIRPVLQYMNIARALTKGFEINASVKLPRHLELSADASLMTTEDKTTGAKLLNIPEVLNNIKLEYNNLDRGLRANIRLTTVGKRKISDLYDADGYTFLNLYCSKKLSTSTEVYLGANNVLNSDPNLFGYLEGAGSMGAYIFGGINIEFREFNPQ</sequence>
<keyword evidence="8" id="KW-0675">Receptor</keyword>
<dbReference type="Gene3D" id="2.60.40.1120">
    <property type="entry name" value="Carboxypeptidase-like, regulatory domain"/>
    <property type="match status" value="1"/>
</dbReference>
<evidence type="ECO:0000259" key="12">
    <source>
        <dbReference type="Pfam" id="PF00593"/>
    </source>
</evidence>
<dbReference type="InterPro" id="IPR012910">
    <property type="entry name" value="Plug_dom"/>
</dbReference>
<accession>A0A1F5YR09</accession>
<feature type="domain" description="TonB-dependent receptor plug" evidence="13">
    <location>
        <begin position="122"/>
        <end position="225"/>
    </location>
</feature>
<comment type="similarity">
    <text evidence="10 11">Belongs to the TonB-dependent receptor family.</text>
</comment>
<dbReference type="GO" id="GO:0044718">
    <property type="term" value="P:siderophore transmembrane transport"/>
    <property type="evidence" value="ECO:0007669"/>
    <property type="project" value="TreeGrafter"/>
</dbReference>
<dbReference type="InterPro" id="IPR036942">
    <property type="entry name" value="Beta-barrel_TonB_sf"/>
</dbReference>
<dbReference type="GO" id="GO:0009279">
    <property type="term" value="C:cell outer membrane"/>
    <property type="evidence" value="ECO:0007669"/>
    <property type="project" value="UniProtKB-SubCell"/>
</dbReference>
<dbReference type="InterPro" id="IPR013784">
    <property type="entry name" value="Carb-bd-like_fold"/>
</dbReference>
<evidence type="ECO:0000313" key="15">
    <source>
        <dbReference type="Proteomes" id="UP000179129"/>
    </source>
</evidence>
<evidence type="ECO:0000313" key="14">
    <source>
        <dbReference type="EMBL" id="OGG02342.1"/>
    </source>
</evidence>
<gene>
    <name evidence="14" type="ORF">A3F83_10535</name>
</gene>
<dbReference type="Pfam" id="PF13715">
    <property type="entry name" value="CarbopepD_reg_2"/>
    <property type="match status" value="1"/>
</dbReference>
<evidence type="ECO:0000256" key="10">
    <source>
        <dbReference type="PROSITE-ProRule" id="PRU01360"/>
    </source>
</evidence>
<dbReference type="InterPro" id="IPR039426">
    <property type="entry name" value="TonB-dep_rcpt-like"/>
</dbReference>
<evidence type="ECO:0000256" key="5">
    <source>
        <dbReference type="ARBA" id="ARBA00022729"/>
    </source>
</evidence>
<dbReference type="Pfam" id="PF07715">
    <property type="entry name" value="Plug"/>
    <property type="match status" value="1"/>
</dbReference>
<keyword evidence="5" id="KW-0732">Signal</keyword>
<keyword evidence="2 10" id="KW-0813">Transport</keyword>
<evidence type="ECO:0000256" key="3">
    <source>
        <dbReference type="ARBA" id="ARBA00022452"/>
    </source>
</evidence>
<dbReference type="InterPro" id="IPR037066">
    <property type="entry name" value="Plug_dom_sf"/>
</dbReference>
<dbReference type="PANTHER" id="PTHR30069:SF29">
    <property type="entry name" value="HEMOGLOBIN AND HEMOGLOBIN-HAPTOGLOBIN-BINDING PROTEIN 1-RELATED"/>
    <property type="match status" value="1"/>
</dbReference>
<evidence type="ECO:0000256" key="9">
    <source>
        <dbReference type="ARBA" id="ARBA00023237"/>
    </source>
</evidence>
<feature type="domain" description="TonB-dependent receptor-like beta-barrel" evidence="12">
    <location>
        <begin position="325"/>
        <end position="701"/>
    </location>
</feature>
<dbReference type="GO" id="GO:0015344">
    <property type="term" value="F:siderophore uptake transmembrane transporter activity"/>
    <property type="evidence" value="ECO:0007669"/>
    <property type="project" value="TreeGrafter"/>
</dbReference>
<evidence type="ECO:0000256" key="4">
    <source>
        <dbReference type="ARBA" id="ARBA00022692"/>
    </source>
</evidence>
<dbReference type="Proteomes" id="UP000179129">
    <property type="component" value="Unassembled WGS sequence"/>
</dbReference>
<evidence type="ECO:0000256" key="7">
    <source>
        <dbReference type="ARBA" id="ARBA00023136"/>
    </source>
</evidence>